<organism evidence="10 11">
    <name type="scientific">Singulisphaera acidiphila (strain ATCC BAA-1392 / DSM 18658 / VKM B-2454 / MOB10)</name>
    <dbReference type="NCBI Taxonomy" id="886293"/>
    <lineage>
        <taxon>Bacteria</taxon>
        <taxon>Pseudomonadati</taxon>
        <taxon>Planctomycetota</taxon>
        <taxon>Planctomycetia</taxon>
        <taxon>Isosphaerales</taxon>
        <taxon>Isosphaeraceae</taxon>
        <taxon>Singulisphaera</taxon>
    </lineage>
</organism>
<feature type="active site" description="Proton donor/acceptor" evidence="7">
    <location>
        <position position="368"/>
    </location>
</feature>
<protein>
    <submittedName>
        <fullName evidence="10">Putative carboxypeptidase</fullName>
    </submittedName>
</protein>
<keyword evidence="10" id="KW-0121">Carboxypeptidase</keyword>
<dbReference type="Gene3D" id="3.40.630.10">
    <property type="entry name" value="Zn peptidases"/>
    <property type="match status" value="1"/>
</dbReference>
<dbReference type="GO" id="GO:0004181">
    <property type="term" value="F:metallocarboxypeptidase activity"/>
    <property type="evidence" value="ECO:0007669"/>
    <property type="project" value="InterPro"/>
</dbReference>
<dbReference type="Pfam" id="PF00246">
    <property type="entry name" value="Peptidase_M14"/>
    <property type="match status" value="1"/>
</dbReference>
<keyword evidence="6" id="KW-0482">Metalloprotease</keyword>
<evidence type="ECO:0000256" key="3">
    <source>
        <dbReference type="ARBA" id="ARBA00022670"/>
    </source>
</evidence>
<evidence type="ECO:0000256" key="1">
    <source>
        <dbReference type="ARBA" id="ARBA00001947"/>
    </source>
</evidence>
<evidence type="ECO:0000256" key="7">
    <source>
        <dbReference type="PROSITE-ProRule" id="PRU01379"/>
    </source>
</evidence>
<dbReference type="OrthoDB" id="9767214at2"/>
<proteinExistence type="inferred from homology"/>
<dbReference type="SUPFAM" id="SSF52317">
    <property type="entry name" value="Class I glutamine amidotransferase-like"/>
    <property type="match status" value="1"/>
</dbReference>
<evidence type="ECO:0000256" key="2">
    <source>
        <dbReference type="ARBA" id="ARBA00005988"/>
    </source>
</evidence>
<dbReference type="GO" id="GO:0008270">
    <property type="term" value="F:zinc ion binding"/>
    <property type="evidence" value="ECO:0007669"/>
    <property type="project" value="InterPro"/>
</dbReference>
<dbReference type="SUPFAM" id="SSF53187">
    <property type="entry name" value="Zn-dependent exopeptidases"/>
    <property type="match status" value="1"/>
</dbReference>
<dbReference type="SMART" id="SM00631">
    <property type="entry name" value="Zn_pept"/>
    <property type="match status" value="1"/>
</dbReference>
<dbReference type="eggNOG" id="COG2866">
    <property type="taxonomic scope" value="Bacteria"/>
</dbReference>
<comment type="similarity">
    <text evidence="2 7">Belongs to the peptidase M14 family.</text>
</comment>
<evidence type="ECO:0000313" key="11">
    <source>
        <dbReference type="Proteomes" id="UP000010798"/>
    </source>
</evidence>
<reference evidence="10 11" key="1">
    <citation type="submission" date="2012-02" db="EMBL/GenBank/DDBJ databases">
        <title>Complete sequence of chromosome of Singulisphaera acidiphila DSM 18658.</title>
        <authorList>
            <consortium name="US DOE Joint Genome Institute (JGI-PGF)"/>
            <person name="Lucas S."/>
            <person name="Copeland A."/>
            <person name="Lapidus A."/>
            <person name="Glavina del Rio T."/>
            <person name="Dalin E."/>
            <person name="Tice H."/>
            <person name="Bruce D."/>
            <person name="Goodwin L."/>
            <person name="Pitluck S."/>
            <person name="Peters L."/>
            <person name="Ovchinnikova G."/>
            <person name="Chertkov O."/>
            <person name="Kyrpides N."/>
            <person name="Mavromatis K."/>
            <person name="Ivanova N."/>
            <person name="Brettin T."/>
            <person name="Detter J.C."/>
            <person name="Han C."/>
            <person name="Larimer F."/>
            <person name="Land M."/>
            <person name="Hauser L."/>
            <person name="Markowitz V."/>
            <person name="Cheng J.-F."/>
            <person name="Hugenholtz P."/>
            <person name="Woyke T."/>
            <person name="Wu D."/>
            <person name="Tindall B."/>
            <person name="Pomrenke H."/>
            <person name="Brambilla E."/>
            <person name="Klenk H.-P."/>
            <person name="Eisen J.A."/>
        </authorList>
    </citation>
    <scope>NUCLEOTIDE SEQUENCE [LARGE SCALE GENOMIC DNA]</scope>
    <source>
        <strain evidence="11">ATCC BAA-1392 / DSM 18658 / VKM B-2454 / MOB10</strain>
    </source>
</reference>
<dbReference type="EMBL" id="CP003364">
    <property type="protein sequence ID" value="AGA30256.1"/>
    <property type="molecule type" value="Genomic_DNA"/>
</dbReference>
<keyword evidence="5" id="KW-0862">Zinc</keyword>
<gene>
    <name evidence="10" type="ordered locus">Sinac_6154</name>
</gene>
<evidence type="ECO:0000313" key="10">
    <source>
        <dbReference type="EMBL" id="AGA30256.1"/>
    </source>
</evidence>
<dbReference type="PANTHER" id="PTHR11705">
    <property type="entry name" value="PROTEASE FAMILY M14 CARBOXYPEPTIDASE A,B"/>
    <property type="match status" value="1"/>
</dbReference>
<dbReference type="PROSITE" id="PS52035">
    <property type="entry name" value="PEPTIDASE_M14"/>
    <property type="match status" value="1"/>
</dbReference>
<evidence type="ECO:0000256" key="4">
    <source>
        <dbReference type="ARBA" id="ARBA00022801"/>
    </source>
</evidence>
<dbReference type="RefSeq" id="WP_015249343.1">
    <property type="nucleotide sequence ID" value="NC_019892.1"/>
</dbReference>
<dbReference type="InterPro" id="IPR029062">
    <property type="entry name" value="Class_I_gatase-like"/>
</dbReference>
<dbReference type="HOGENOM" id="CLU_011471_0_0_0"/>
<dbReference type="AlphaFoldDB" id="L0DNI9"/>
<dbReference type="CDD" id="cd06240">
    <property type="entry name" value="M14-like"/>
    <property type="match status" value="1"/>
</dbReference>
<keyword evidence="8" id="KW-0732">Signal</keyword>
<keyword evidence="11" id="KW-1185">Reference proteome</keyword>
<dbReference type="GO" id="GO:0006508">
    <property type="term" value="P:proteolysis"/>
    <property type="evidence" value="ECO:0007669"/>
    <property type="project" value="UniProtKB-KW"/>
</dbReference>
<evidence type="ECO:0000256" key="8">
    <source>
        <dbReference type="SAM" id="SignalP"/>
    </source>
</evidence>
<dbReference type="PANTHER" id="PTHR11705:SF143">
    <property type="entry name" value="SLL0236 PROTEIN"/>
    <property type="match status" value="1"/>
</dbReference>
<evidence type="ECO:0000256" key="6">
    <source>
        <dbReference type="ARBA" id="ARBA00023049"/>
    </source>
</evidence>
<feature type="signal peptide" evidence="8">
    <location>
        <begin position="1"/>
        <end position="24"/>
    </location>
</feature>
<dbReference type="InterPro" id="IPR000834">
    <property type="entry name" value="Peptidase_M14"/>
</dbReference>
<accession>L0DNI9</accession>
<dbReference type="KEGG" id="saci:Sinac_6154"/>
<feature type="chain" id="PRO_5003940283" evidence="8">
    <location>
        <begin position="25"/>
        <end position="853"/>
    </location>
</feature>
<feature type="domain" description="Peptidase M14" evidence="9">
    <location>
        <begin position="42"/>
        <end position="393"/>
    </location>
</feature>
<comment type="cofactor">
    <cofactor evidence="1">
        <name>Zn(2+)</name>
        <dbReference type="ChEBI" id="CHEBI:29105"/>
    </cofactor>
</comment>
<dbReference type="STRING" id="886293.Sinac_6154"/>
<evidence type="ECO:0000256" key="5">
    <source>
        <dbReference type="ARBA" id="ARBA00022833"/>
    </source>
</evidence>
<sequence length="853" mass="93861">MPSSRQVVLVWLLLAGFVLPCAGADVPSPEAHLGYRPGADFHLAAWPAVVDYFREVDEASDRVLVRNLGESTEGRPYIVAVVSSSETIKDLPKYQQFQRRLSHPGLTATTETPDPVAESKPVVVITCSIHSTETASTLMAMELLHELASKDDPATRAILDSTILLLVPSANPDGVDKVAHWYERSKGHPWEGSGLPELYHKYAGHDTNRDWFMLNLKETRLLTQLLYQEWMPTILYDVHQMGSRGARLFVPPFYDPINPNLDARIHQSIFMIGAHMAGDLAAAGKQGVLTNAMYDNWWNGGNRTTPQRHNIVAVLTEAASVRMASPIFLERGDLSGGSRGFRDHAPTVNFVDPWPGGWWRLRDIVDYELICARSILTLAASYRQTFQTNLQAMARNATRKGENEPPFAWVVPRNQRDPGTASELVRILHASGIEVRRATQPFQADGVSYEAGAWILPAAQPYRSHLKDMMERQVYPSRFTAGGVPETPYDVAGWTLPLQMGVQVSAVGTRFSADSEPLERIELIQGQRSGESAPKYFALGNQANDDFVVVNALLDAGVIVKVNEASGHLSFPADAQAEAVLSRVLPTVSSQLIGHANDPSPKLSRELRRGRIGVYQPWDSSMDEGWTRLVLEKFRIPYTTLHNAEIRAGGLKERIETLVIASIEPRTLSQGYSEGQTEPKYVGGLGPEGAAALRAFVEAGGTLVCLENSCDYAITEFALPVVNVLKGVKSSRFYAPGSIVRVTRTGTSSLTRGVSSELSAYFDHSLAFDVPENVQRPGKVGLRYAGKNLLESGWLLGPEVIQGKAALVEFNIGPGRVVLFGFPPQHRGQPHGTFRLLFNSFYREEDPSGQPPK</sequence>
<keyword evidence="4" id="KW-0378">Hydrolase</keyword>
<dbReference type="GO" id="GO:0005615">
    <property type="term" value="C:extracellular space"/>
    <property type="evidence" value="ECO:0007669"/>
    <property type="project" value="TreeGrafter"/>
</dbReference>
<name>L0DNI9_SINAD</name>
<evidence type="ECO:0000259" key="9">
    <source>
        <dbReference type="PROSITE" id="PS52035"/>
    </source>
</evidence>
<dbReference type="Proteomes" id="UP000010798">
    <property type="component" value="Chromosome"/>
</dbReference>
<keyword evidence="3" id="KW-0645">Protease</keyword>